<dbReference type="Proteomes" id="UP000735302">
    <property type="component" value="Unassembled WGS sequence"/>
</dbReference>
<reference evidence="2 3" key="1">
    <citation type="journal article" date="2021" name="Elife">
        <title>Chloroplast acquisition without the gene transfer in kleptoplastic sea slugs, Plakobranchus ocellatus.</title>
        <authorList>
            <person name="Maeda T."/>
            <person name="Takahashi S."/>
            <person name="Yoshida T."/>
            <person name="Shimamura S."/>
            <person name="Takaki Y."/>
            <person name="Nagai Y."/>
            <person name="Toyoda A."/>
            <person name="Suzuki Y."/>
            <person name="Arimoto A."/>
            <person name="Ishii H."/>
            <person name="Satoh N."/>
            <person name="Nishiyama T."/>
            <person name="Hasebe M."/>
            <person name="Maruyama T."/>
            <person name="Minagawa J."/>
            <person name="Obokata J."/>
            <person name="Shigenobu S."/>
        </authorList>
    </citation>
    <scope>NUCLEOTIDE SEQUENCE [LARGE SCALE GENOMIC DNA]</scope>
</reference>
<dbReference type="AlphaFoldDB" id="A0AAV4CEV6"/>
<organism evidence="2 3">
    <name type="scientific">Plakobranchus ocellatus</name>
    <dbReference type="NCBI Taxonomy" id="259542"/>
    <lineage>
        <taxon>Eukaryota</taxon>
        <taxon>Metazoa</taxon>
        <taxon>Spiralia</taxon>
        <taxon>Lophotrochozoa</taxon>
        <taxon>Mollusca</taxon>
        <taxon>Gastropoda</taxon>
        <taxon>Heterobranchia</taxon>
        <taxon>Euthyneura</taxon>
        <taxon>Panpulmonata</taxon>
        <taxon>Sacoglossa</taxon>
        <taxon>Placobranchoidea</taxon>
        <taxon>Plakobranchidae</taxon>
        <taxon>Plakobranchus</taxon>
    </lineage>
</organism>
<proteinExistence type="predicted"/>
<feature type="compositionally biased region" description="Basic and acidic residues" evidence="1">
    <location>
        <begin position="64"/>
        <end position="81"/>
    </location>
</feature>
<feature type="region of interest" description="Disordered" evidence="1">
    <location>
        <begin position="54"/>
        <end position="96"/>
    </location>
</feature>
<comment type="caution">
    <text evidence="2">The sequence shown here is derived from an EMBL/GenBank/DDBJ whole genome shotgun (WGS) entry which is preliminary data.</text>
</comment>
<gene>
    <name evidence="2" type="ORF">PoB_005626700</name>
</gene>
<evidence type="ECO:0000313" key="2">
    <source>
        <dbReference type="EMBL" id="GFO29762.1"/>
    </source>
</evidence>
<evidence type="ECO:0000313" key="3">
    <source>
        <dbReference type="Proteomes" id="UP000735302"/>
    </source>
</evidence>
<protein>
    <submittedName>
        <fullName evidence="2">Uncharacterized protein</fullName>
    </submittedName>
</protein>
<dbReference type="EMBL" id="BLXT01006199">
    <property type="protein sequence ID" value="GFO29762.1"/>
    <property type="molecule type" value="Genomic_DNA"/>
</dbReference>
<keyword evidence="3" id="KW-1185">Reference proteome</keyword>
<accession>A0AAV4CEV6</accession>
<evidence type="ECO:0000256" key="1">
    <source>
        <dbReference type="SAM" id="MobiDB-lite"/>
    </source>
</evidence>
<name>A0AAV4CEV6_9GAST</name>
<sequence length="96" mass="10596">MISGFQDLRRARAPLAGLEPAIEGPCRSQGGFAIHCATDASIYNKHQNYITSRKPSVVLSQASRDSKTNDRSRSRRDRADDQLGLSIRTNAKIPLN</sequence>